<dbReference type="Gene3D" id="1.10.150.240">
    <property type="entry name" value="Putative phosphatase, domain 2"/>
    <property type="match status" value="1"/>
</dbReference>
<reference evidence="1" key="1">
    <citation type="submission" date="2017-12" db="EMBL/GenBank/DDBJ databases">
        <authorList>
            <person name="Barbosa P."/>
            <person name="Usie A."/>
            <person name="Ramos A.M."/>
        </authorList>
    </citation>
    <scope>NUCLEOTIDE SEQUENCE</scope>
    <source>
        <strain evidence="1">HL8</strain>
        <tissue evidence="1">Leaves</tissue>
    </source>
</reference>
<evidence type="ECO:0000313" key="1">
    <source>
        <dbReference type="EMBL" id="KAK7859512.1"/>
    </source>
</evidence>
<accession>A0AAW0M9H9</accession>
<dbReference type="AlphaFoldDB" id="A0AAW0M9H9"/>
<name>A0AAW0M9H9_QUESU</name>
<dbReference type="GO" id="GO:0006114">
    <property type="term" value="P:glycerol biosynthetic process"/>
    <property type="evidence" value="ECO:0007669"/>
    <property type="project" value="TreeGrafter"/>
</dbReference>
<dbReference type="PANTHER" id="PTHR18901:SF44">
    <property type="entry name" value="OS01G0757900 PROTEIN"/>
    <property type="match status" value="1"/>
</dbReference>
<keyword evidence="1" id="KW-0418">Kinase</keyword>
<proteinExistence type="predicted"/>
<organism evidence="1">
    <name type="scientific">Quercus suber</name>
    <name type="common">Cork oak</name>
    <dbReference type="NCBI Taxonomy" id="58331"/>
    <lineage>
        <taxon>Eukaryota</taxon>
        <taxon>Viridiplantae</taxon>
        <taxon>Streptophyta</taxon>
        <taxon>Embryophyta</taxon>
        <taxon>Tracheophyta</taxon>
        <taxon>Spermatophyta</taxon>
        <taxon>Magnoliopsida</taxon>
        <taxon>eudicotyledons</taxon>
        <taxon>Gunneridae</taxon>
        <taxon>Pentapetalae</taxon>
        <taxon>rosids</taxon>
        <taxon>fabids</taxon>
        <taxon>Fagales</taxon>
        <taxon>Fagaceae</taxon>
        <taxon>Quercus</taxon>
    </lineage>
</organism>
<dbReference type="InterPro" id="IPR023198">
    <property type="entry name" value="PGP-like_dom2"/>
</dbReference>
<dbReference type="EMBL" id="PKMF04000012">
    <property type="protein sequence ID" value="KAK7859512.1"/>
    <property type="molecule type" value="Genomic_DNA"/>
</dbReference>
<dbReference type="FunFam" id="1.10.150.240:FF:000001">
    <property type="entry name" value="Haloacid dehalogenase-like hydrolase domain"/>
    <property type="match status" value="1"/>
</dbReference>
<comment type="caution">
    <text evidence="1">The sequence shown here is derived from an EMBL/GenBank/DDBJ whole genome shotgun (WGS) entry which is preliminary data.</text>
</comment>
<protein>
    <submittedName>
        <fullName evidence="1">Bifunctional riboflavin kinase/fmn phosphatase</fullName>
    </submittedName>
</protein>
<dbReference type="PANTHER" id="PTHR18901">
    <property type="entry name" value="2-DEOXYGLUCOSE-6-PHOSPHATE PHOSPHATASE 2"/>
    <property type="match status" value="1"/>
</dbReference>
<reference evidence="1" key="3">
    <citation type="submission" date="2023-07" db="EMBL/GenBank/DDBJ databases">
        <title>An improved reference 1 genome and first organelle genomes of Quercus suber.</title>
        <authorList>
            <consortium name="Genosuber Consortium"/>
            <person name="Usie A."/>
            <person name="Serra O."/>
            <person name="Barros P."/>
        </authorList>
    </citation>
    <scope>NUCLEOTIDE SEQUENCE</scope>
    <source>
        <strain evidence="1">HL8</strain>
        <tissue evidence="1">Leaves</tissue>
    </source>
</reference>
<keyword evidence="1" id="KW-0808">Transferase</keyword>
<dbReference type="GO" id="GO:0043136">
    <property type="term" value="F:sn-glycerol 3-phosphatase activity"/>
    <property type="evidence" value="ECO:0007669"/>
    <property type="project" value="TreeGrafter"/>
</dbReference>
<dbReference type="InterPro" id="IPR041492">
    <property type="entry name" value="HAD_2"/>
</dbReference>
<reference evidence="1" key="2">
    <citation type="journal article" date="2018" name="Sci. Data">
        <title>The draft genome sequence of cork oak.</title>
        <authorList>
            <person name="Ramos A.M."/>
            <person name="Usie A."/>
            <person name="Barbosa P."/>
            <person name="Barros P.M."/>
            <person name="Capote T."/>
            <person name="Chaves I."/>
            <person name="Simoes F."/>
            <person name="Abreu I."/>
            <person name="Carrasquinho I."/>
            <person name="Faro C."/>
            <person name="Guimaraes J.B."/>
            <person name="Mendonca D."/>
            <person name="Nobrega F."/>
            <person name="Rodrigues L."/>
            <person name="Saibo N.J.M."/>
            <person name="Varela M.C."/>
            <person name="Egas C."/>
            <person name="Matos J."/>
            <person name="Miguel C.M."/>
            <person name="Oliveira M.M."/>
            <person name="Ricardo C.P."/>
            <person name="Goncalves S."/>
        </authorList>
    </citation>
    <scope>NUCLEOTIDE SEQUENCE [LARGE SCALE GENOMIC DNA]</scope>
    <source>
        <strain evidence="1">HL8</strain>
    </source>
</reference>
<dbReference type="InterPro" id="IPR036412">
    <property type="entry name" value="HAD-like_sf"/>
</dbReference>
<dbReference type="Pfam" id="PF13419">
    <property type="entry name" value="HAD_2"/>
    <property type="match status" value="1"/>
</dbReference>
<gene>
    <name evidence="1" type="primary">FHY_0</name>
    <name evidence="1" type="ORF">CFP56_005978</name>
</gene>
<dbReference type="SUPFAM" id="SSF56784">
    <property type="entry name" value="HAD-like"/>
    <property type="match status" value="1"/>
</dbReference>
<dbReference type="GO" id="GO:0016301">
    <property type="term" value="F:kinase activity"/>
    <property type="evidence" value="ECO:0007669"/>
    <property type="project" value="UniProtKB-KW"/>
</dbReference>
<sequence>MSCCESCKPKTKILAVIFDLDGTILDTERLTKGLLKEYLAKFGKEVDMEREEKKRMGMIQKESAAAIVKDYALPLTPDQHIKEITPMYREK</sequence>